<accession>A0A8K0UYI8</accession>
<feature type="compositionally biased region" description="Polar residues" evidence="7">
    <location>
        <begin position="725"/>
        <end position="757"/>
    </location>
</feature>
<keyword evidence="6" id="KW-0539">Nucleus</keyword>
<evidence type="ECO:0000256" key="4">
    <source>
        <dbReference type="ARBA" id="ARBA00023125"/>
    </source>
</evidence>
<keyword evidence="2" id="KW-0479">Metal-binding</keyword>
<reference evidence="9" key="1">
    <citation type="journal article" date="2021" name="New Phytol.">
        <title>Evolutionary innovations through gain and loss of genes in the ectomycorrhizal Boletales.</title>
        <authorList>
            <person name="Wu G."/>
            <person name="Miyauchi S."/>
            <person name="Morin E."/>
            <person name="Kuo A."/>
            <person name="Drula E."/>
            <person name="Varga T."/>
            <person name="Kohler A."/>
            <person name="Feng B."/>
            <person name="Cao Y."/>
            <person name="Lipzen A."/>
            <person name="Daum C."/>
            <person name="Hundley H."/>
            <person name="Pangilinan J."/>
            <person name="Johnson J."/>
            <person name="Barry K."/>
            <person name="LaButti K."/>
            <person name="Ng V."/>
            <person name="Ahrendt S."/>
            <person name="Min B."/>
            <person name="Choi I.G."/>
            <person name="Park H."/>
            <person name="Plett J.M."/>
            <person name="Magnuson J."/>
            <person name="Spatafora J.W."/>
            <person name="Nagy L.G."/>
            <person name="Henrissat B."/>
            <person name="Grigoriev I.V."/>
            <person name="Yang Z.L."/>
            <person name="Xu J."/>
            <person name="Martin F.M."/>
        </authorList>
    </citation>
    <scope>NUCLEOTIDE SEQUENCE</scope>
    <source>
        <strain evidence="9">KKN 215</strain>
    </source>
</reference>
<comment type="subcellular location">
    <subcellularLocation>
        <location evidence="1">Nucleus</location>
    </subcellularLocation>
</comment>
<dbReference type="InterPro" id="IPR036864">
    <property type="entry name" value="Zn2-C6_fun-type_DNA-bd_sf"/>
</dbReference>
<keyword evidence="5" id="KW-0804">Transcription</keyword>
<comment type="caution">
    <text evidence="9">The sequence shown here is derived from an EMBL/GenBank/DDBJ whole genome shotgun (WGS) entry which is preliminary data.</text>
</comment>
<evidence type="ECO:0000256" key="6">
    <source>
        <dbReference type="ARBA" id="ARBA00023242"/>
    </source>
</evidence>
<feature type="compositionally biased region" description="Low complexity" evidence="7">
    <location>
        <begin position="786"/>
        <end position="795"/>
    </location>
</feature>
<proteinExistence type="predicted"/>
<keyword evidence="4" id="KW-0238">DNA-binding</keyword>
<keyword evidence="3" id="KW-0805">Transcription regulation</keyword>
<dbReference type="InterPro" id="IPR051089">
    <property type="entry name" value="prtT"/>
</dbReference>
<evidence type="ECO:0000313" key="9">
    <source>
        <dbReference type="EMBL" id="KAH8107994.1"/>
    </source>
</evidence>
<dbReference type="SMART" id="SM00906">
    <property type="entry name" value="Fungal_trans"/>
    <property type="match status" value="1"/>
</dbReference>
<dbReference type="Proteomes" id="UP000813824">
    <property type="component" value="Unassembled WGS sequence"/>
</dbReference>
<dbReference type="Pfam" id="PF04082">
    <property type="entry name" value="Fungal_trans"/>
    <property type="match status" value="1"/>
</dbReference>
<evidence type="ECO:0000256" key="1">
    <source>
        <dbReference type="ARBA" id="ARBA00004123"/>
    </source>
</evidence>
<feature type="compositionally biased region" description="Basic and acidic residues" evidence="7">
    <location>
        <begin position="705"/>
        <end position="715"/>
    </location>
</feature>
<dbReference type="GO" id="GO:0000976">
    <property type="term" value="F:transcription cis-regulatory region binding"/>
    <property type="evidence" value="ECO:0007669"/>
    <property type="project" value="TreeGrafter"/>
</dbReference>
<evidence type="ECO:0000256" key="5">
    <source>
        <dbReference type="ARBA" id="ARBA00023163"/>
    </source>
</evidence>
<dbReference type="OrthoDB" id="3163292at2759"/>
<dbReference type="GO" id="GO:0005634">
    <property type="term" value="C:nucleus"/>
    <property type="evidence" value="ECO:0007669"/>
    <property type="project" value="UniProtKB-SubCell"/>
</dbReference>
<feature type="region of interest" description="Disordered" evidence="7">
    <location>
        <begin position="49"/>
        <end position="144"/>
    </location>
</feature>
<evidence type="ECO:0000256" key="7">
    <source>
        <dbReference type="SAM" id="MobiDB-lite"/>
    </source>
</evidence>
<dbReference type="PANTHER" id="PTHR31845:SF19">
    <property type="entry name" value="TRANSCRIPTION FACTOR DOMAIN-CONTAINING PROTEIN"/>
    <property type="match status" value="1"/>
</dbReference>
<dbReference type="GO" id="GO:0000981">
    <property type="term" value="F:DNA-binding transcription factor activity, RNA polymerase II-specific"/>
    <property type="evidence" value="ECO:0007669"/>
    <property type="project" value="InterPro"/>
</dbReference>
<dbReference type="InterPro" id="IPR007219">
    <property type="entry name" value="XnlR_reg_dom"/>
</dbReference>
<dbReference type="GO" id="GO:0006351">
    <property type="term" value="P:DNA-templated transcription"/>
    <property type="evidence" value="ECO:0007669"/>
    <property type="project" value="InterPro"/>
</dbReference>
<keyword evidence="10" id="KW-1185">Reference proteome</keyword>
<sequence>MKCVGGEEGVKPCQRCKRSGSECIFEKHRRGRKPGSKLSEASRVLRHLEKGLTDAKLKSQVCPSPPPTHSSPSLPPPSMSYERFPNNELPPLKLPPDFEPGSSRLVAADFSDRREQRQRDQMDVDDEGDAVMSERSSNDGVYPAQLIRQEAERTTFFKTILNPEPADAPVLSPHSHLPSRSRSPSPTRSSFGPPSGPPSELRDPISAGIIDIAQAGVFFDLFFLRLNPFINLFDPALHTVHYVRSHCPFLFTTIIMVCCKFFKHNLYHATQQLAQEFAVRAFAESWTRIEVVQAFACLTYWQEPGETRTWTYIGFASRMAIELGLNRYSGKRLGEESEMHARERRNRERTYLVLFVHDRSLSIQTGRHWMLPEDDIVRHSVSWHSDGPLPVRPEDVIVTAFTQLQRIAAESTEAFHSQKGGSTNASQEDIFRLCNGKLSQWTDTWHHEMRRANGGKFHYALLNLFRLHVRLFLNSFAVQPSLSSSSRVAPSPSALSACYTSALEILQIVVKELAGMSMLRYSQESLTLVTAYASVFLLKLLRSPATTAELHEGAAEEIRSHIFRVSEAYYEVSTISSVMSSAGHHARFLRGLVEEDMGRGPADHPRRSYLSGSFIPHSAMQSNGLPAEPQEYRHRSTRLPGAFSIPSVSSHRHPPSWESHRPDHSQHHLPRGASEEKRSYASPALSHCNSRGIPASESDQNYYKNDSRKHGHGEGTESSAPGHPSSHTPSSYGNDTHGCSTGTSPLSRMTVPLTSSRGKPPLGHHEERSSQSHGRPVYSYADRQQSFSSSNSSYA</sequence>
<dbReference type="Gene3D" id="4.10.240.10">
    <property type="entry name" value="Zn(2)-C6 fungal-type DNA-binding domain"/>
    <property type="match status" value="1"/>
</dbReference>
<dbReference type="CDD" id="cd12148">
    <property type="entry name" value="fungal_TF_MHR"/>
    <property type="match status" value="1"/>
</dbReference>
<feature type="compositionally biased region" description="Pro residues" evidence="7">
    <location>
        <begin position="63"/>
        <end position="78"/>
    </location>
</feature>
<evidence type="ECO:0000259" key="8">
    <source>
        <dbReference type="SMART" id="SM00906"/>
    </source>
</evidence>
<feature type="compositionally biased region" description="Low complexity" evidence="7">
    <location>
        <begin position="171"/>
        <end position="193"/>
    </location>
</feature>
<feature type="domain" description="Xylanolytic transcriptional activator regulatory" evidence="8">
    <location>
        <begin position="309"/>
        <end position="387"/>
    </location>
</feature>
<evidence type="ECO:0000313" key="10">
    <source>
        <dbReference type="Proteomes" id="UP000813824"/>
    </source>
</evidence>
<feature type="compositionally biased region" description="Basic and acidic residues" evidence="7">
    <location>
        <begin position="110"/>
        <end position="122"/>
    </location>
</feature>
<feature type="region of interest" description="Disordered" evidence="7">
    <location>
        <begin position="167"/>
        <end position="202"/>
    </location>
</feature>
<dbReference type="InterPro" id="IPR001138">
    <property type="entry name" value="Zn2Cys6_DnaBD"/>
</dbReference>
<name>A0A8K0UYI8_9AGAR</name>
<gene>
    <name evidence="9" type="ORF">BXZ70DRAFT_913581</name>
</gene>
<evidence type="ECO:0000256" key="2">
    <source>
        <dbReference type="ARBA" id="ARBA00022723"/>
    </source>
</evidence>
<evidence type="ECO:0000256" key="3">
    <source>
        <dbReference type="ARBA" id="ARBA00023015"/>
    </source>
</evidence>
<organism evidence="9 10">
    <name type="scientific">Cristinia sonorae</name>
    <dbReference type="NCBI Taxonomy" id="1940300"/>
    <lineage>
        <taxon>Eukaryota</taxon>
        <taxon>Fungi</taxon>
        <taxon>Dikarya</taxon>
        <taxon>Basidiomycota</taxon>
        <taxon>Agaricomycotina</taxon>
        <taxon>Agaricomycetes</taxon>
        <taxon>Agaricomycetidae</taxon>
        <taxon>Agaricales</taxon>
        <taxon>Pleurotineae</taxon>
        <taxon>Stephanosporaceae</taxon>
        <taxon>Cristinia</taxon>
    </lineage>
</organism>
<dbReference type="GO" id="GO:0008270">
    <property type="term" value="F:zinc ion binding"/>
    <property type="evidence" value="ECO:0007669"/>
    <property type="project" value="InterPro"/>
</dbReference>
<protein>
    <submittedName>
        <fullName evidence="9">Fungal-specific transcription factor domain-containing protein</fullName>
    </submittedName>
</protein>
<feature type="region of interest" description="Disordered" evidence="7">
    <location>
        <begin position="641"/>
        <end position="795"/>
    </location>
</feature>
<dbReference type="CDD" id="cd00067">
    <property type="entry name" value="GAL4"/>
    <property type="match status" value="1"/>
</dbReference>
<dbReference type="AlphaFoldDB" id="A0A8K0UYI8"/>
<dbReference type="PANTHER" id="PTHR31845">
    <property type="entry name" value="FINGER DOMAIN PROTEIN, PUTATIVE-RELATED"/>
    <property type="match status" value="1"/>
</dbReference>
<dbReference type="EMBL" id="JAEVFJ010000001">
    <property type="protein sequence ID" value="KAH8107994.1"/>
    <property type="molecule type" value="Genomic_DNA"/>
</dbReference>